<name>A0A5N6JCE2_9EURO</name>
<feature type="signal peptide" evidence="1">
    <location>
        <begin position="1"/>
        <end position="16"/>
    </location>
</feature>
<feature type="chain" id="PRO_5025069246" evidence="1">
    <location>
        <begin position="17"/>
        <end position="140"/>
    </location>
</feature>
<protein>
    <submittedName>
        <fullName evidence="2">Uncharacterized protein</fullName>
    </submittedName>
</protein>
<dbReference type="AlphaFoldDB" id="A0A5N6JCE2"/>
<proteinExistence type="predicted"/>
<accession>A0A5N6JCE2</accession>
<evidence type="ECO:0000256" key="1">
    <source>
        <dbReference type="SAM" id="SignalP"/>
    </source>
</evidence>
<organism evidence="2 3">
    <name type="scientific">Aspergillus minisclerotigenes</name>
    <dbReference type="NCBI Taxonomy" id="656917"/>
    <lineage>
        <taxon>Eukaryota</taxon>
        <taxon>Fungi</taxon>
        <taxon>Dikarya</taxon>
        <taxon>Ascomycota</taxon>
        <taxon>Pezizomycotina</taxon>
        <taxon>Eurotiomycetes</taxon>
        <taxon>Eurotiomycetidae</taxon>
        <taxon>Eurotiales</taxon>
        <taxon>Aspergillaceae</taxon>
        <taxon>Aspergillus</taxon>
        <taxon>Aspergillus subgen. Circumdati</taxon>
    </lineage>
</organism>
<evidence type="ECO:0000313" key="3">
    <source>
        <dbReference type="Proteomes" id="UP000326289"/>
    </source>
</evidence>
<evidence type="ECO:0000313" key="2">
    <source>
        <dbReference type="EMBL" id="KAB8275960.1"/>
    </source>
</evidence>
<sequence>MKFISVIALLAPAVLAAPGDAWITLIKEQCPDMSEQCLNLAKEAHQPGFDMVAAVKAKQTLPTCNPAYETCIQNLSGGGPETFPLGATQADPATCVLQIAPDHIKYFLDNDKASTPIPASRNCALRELHRVAHVELGPLA</sequence>
<reference evidence="2 3" key="1">
    <citation type="submission" date="2019-04" db="EMBL/GenBank/DDBJ databases">
        <title>Fungal friends and foes A comparative genomics study of 23 Aspergillus species from section Flavi.</title>
        <authorList>
            <consortium name="DOE Joint Genome Institute"/>
            <person name="Kjaerbolling I."/>
            <person name="Vesth T.C."/>
            <person name="Frisvad J.C."/>
            <person name="Nybo J.L."/>
            <person name="Theobald S."/>
            <person name="Kildgaard S."/>
            <person name="Petersen T.I."/>
            <person name="Kuo A."/>
            <person name="Sato A."/>
            <person name="Lyhne E.K."/>
            <person name="Kogle M.E."/>
            <person name="Wiebenga A."/>
            <person name="Kun R.S."/>
            <person name="Lubbers R.J."/>
            <person name="Makela M.R."/>
            <person name="Barry K."/>
            <person name="Chovatia M."/>
            <person name="Clum A."/>
            <person name="Daum C."/>
            <person name="Haridas S."/>
            <person name="He G."/>
            <person name="LaButti K."/>
            <person name="Lipzen A."/>
            <person name="Mondo S."/>
            <person name="Pangilinan J."/>
            <person name="Riley R."/>
            <person name="Salamov A."/>
            <person name="Simmons B.A."/>
            <person name="Magnuson J.K."/>
            <person name="Henrissat B."/>
            <person name="Mortensen U.H."/>
            <person name="Larsen T.O."/>
            <person name="De vries R.P."/>
            <person name="Grigoriev I.V."/>
            <person name="Machida M."/>
            <person name="Baker S.E."/>
            <person name="Andersen M.R."/>
        </authorList>
    </citation>
    <scope>NUCLEOTIDE SEQUENCE [LARGE SCALE GENOMIC DNA]</scope>
    <source>
        <strain evidence="2 3">CBS 117635</strain>
    </source>
</reference>
<gene>
    <name evidence="2" type="ORF">BDV30DRAFT_236205</name>
</gene>
<keyword evidence="1" id="KW-0732">Signal</keyword>
<dbReference type="EMBL" id="ML732779">
    <property type="protein sequence ID" value="KAB8275960.1"/>
    <property type="molecule type" value="Genomic_DNA"/>
</dbReference>
<keyword evidence="3" id="KW-1185">Reference proteome</keyword>
<dbReference type="Proteomes" id="UP000326289">
    <property type="component" value="Unassembled WGS sequence"/>
</dbReference>